<dbReference type="EMBL" id="JARBHB010000002">
    <property type="protein sequence ID" value="KAJ8894606.1"/>
    <property type="molecule type" value="Genomic_DNA"/>
</dbReference>
<evidence type="ECO:0000313" key="2">
    <source>
        <dbReference type="EMBL" id="KAJ8894606.1"/>
    </source>
</evidence>
<proteinExistence type="predicted"/>
<keyword evidence="3" id="KW-1185">Reference proteome</keyword>
<sequence>MISGSRIPFNTLPGVLDGNTVYGASEKFAKFLRTGYGGLLRMNSVFADYGLKDLLPLKLDIPDEGCTRPNKSMYCFDGGEIRVNEQLVLTCMHTLMAREHNRVAAALGQINPHWDDETIYQEARRINIAEIQHITYNEFLPILLGKEVMDKFGLLLQKEVWATLPHMSYKSFSLRQTANLVLYFCAKQGYWNGHDPNVNPNVIDAFAAAAFRFGHSLLPTAVERWSKAHKFIASKRLSDLIRQPYDLYRAGVLDEYFMGLMNQVAQAMDDSITQEVTSHLFKKPGARFGMDLVAFNMQRGREFGLPGYMEFRKFCGLHGADNFKDMSGTMSNTTINRYNSIYVHPSDVDLWSGGVSERPLPGSMLGPTFACIIATQFSYSRRGDRFWYELPSQPSSFTPEQLQEIRKVKLSRVICDNTDLIDTIQVYPMVLPDHEM</sequence>
<organism evidence="2 3">
    <name type="scientific">Dryococelus australis</name>
    <dbReference type="NCBI Taxonomy" id="614101"/>
    <lineage>
        <taxon>Eukaryota</taxon>
        <taxon>Metazoa</taxon>
        <taxon>Ecdysozoa</taxon>
        <taxon>Arthropoda</taxon>
        <taxon>Hexapoda</taxon>
        <taxon>Insecta</taxon>
        <taxon>Pterygota</taxon>
        <taxon>Neoptera</taxon>
        <taxon>Polyneoptera</taxon>
        <taxon>Phasmatodea</taxon>
        <taxon>Verophasmatodea</taxon>
        <taxon>Anareolatae</taxon>
        <taxon>Phasmatidae</taxon>
        <taxon>Eurycanthinae</taxon>
        <taxon>Dryococelus</taxon>
    </lineage>
</organism>
<evidence type="ECO:0000256" key="1">
    <source>
        <dbReference type="ARBA" id="ARBA00022559"/>
    </source>
</evidence>
<dbReference type="Proteomes" id="UP001159363">
    <property type="component" value="Chromosome 2"/>
</dbReference>
<keyword evidence="1" id="KW-0575">Peroxidase</keyword>
<comment type="caution">
    <text evidence="2">The sequence shown here is derived from an EMBL/GenBank/DDBJ whole genome shotgun (WGS) entry which is preliminary data.</text>
</comment>
<dbReference type="Pfam" id="PF03098">
    <property type="entry name" value="An_peroxidase"/>
    <property type="match status" value="1"/>
</dbReference>
<dbReference type="Gene3D" id="1.10.640.10">
    <property type="entry name" value="Haem peroxidase domain superfamily, animal type"/>
    <property type="match status" value="1"/>
</dbReference>
<evidence type="ECO:0008006" key="4">
    <source>
        <dbReference type="Google" id="ProtNLM"/>
    </source>
</evidence>
<keyword evidence="1" id="KW-0560">Oxidoreductase</keyword>
<gene>
    <name evidence="2" type="ORF">PR048_007270</name>
</gene>
<dbReference type="InterPro" id="IPR010255">
    <property type="entry name" value="Haem_peroxidase_sf"/>
</dbReference>
<reference evidence="2 3" key="1">
    <citation type="submission" date="2023-02" db="EMBL/GenBank/DDBJ databases">
        <title>LHISI_Scaffold_Assembly.</title>
        <authorList>
            <person name="Stuart O.P."/>
            <person name="Cleave R."/>
            <person name="Magrath M.J.L."/>
            <person name="Mikheyev A.S."/>
        </authorList>
    </citation>
    <scope>NUCLEOTIDE SEQUENCE [LARGE SCALE GENOMIC DNA]</scope>
    <source>
        <strain evidence="2">Daus_M_001</strain>
        <tissue evidence="2">Leg muscle</tissue>
    </source>
</reference>
<dbReference type="CDD" id="cd09823">
    <property type="entry name" value="peroxinectin_like"/>
    <property type="match status" value="1"/>
</dbReference>
<dbReference type="PANTHER" id="PTHR11475">
    <property type="entry name" value="OXIDASE/PEROXIDASE"/>
    <property type="match status" value="1"/>
</dbReference>
<dbReference type="PRINTS" id="PR00457">
    <property type="entry name" value="ANPEROXIDASE"/>
</dbReference>
<dbReference type="SUPFAM" id="SSF48113">
    <property type="entry name" value="Heme-dependent peroxidases"/>
    <property type="match status" value="1"/>
</dbReference>
<dbReference type="InterPro" id="IPR037120">
    <property type="entry name" value="Haem_peroxidase_sf_animal"/>
</dbReference>
<evidence type="ECO:0000313" key="3">
    <source>
        <dbReference type="Proteomes" id="UP001159363"/>
    </source>
</evidence>
<dbReference type="PANTHER" id="PTHR11475:SF106">
    <property type="entry name" value="CURLY SU"/>
    <property type="match status" value="1"/>
</dbReference>
<accession>A0ABQ9IE42</accession>
<name>A0ABQ9IE42_9NEOP</name>
<protein>
    <recommendedName>
        <fullName evidence="4">Chorion peroxidase</fullName>
    </recommendedName>
</protein>
<dbReference type="PROSITE" id="PS50292">
    <property type="entry name" value="PEROXIDASE_3"/>
    <property type="match status" value="1"/>
</dbReference>
<dbReference type="InterPro" id="IPR019791">
    <property type="entry name" value="Haem_peroxidase_animal"/>
</dbReference>